<dbReference type="InterPro" id="IPR003462">
    <property type="entry name" value="ODC_Mu_crystall"/>
</dbReference>
<dbReference type="Gene3D" id="3.40.50.720">
    <property type="entry name" value="NAD(P)-binding Rossmann-like Domain"/>
    <property type="match status" value="1"/>
</dbReference>
<comment type="similarity">
    <text evidence="1">Belongs to the ornithine cyclodeaminase/mu-crystallin family.</text>
</comment>
<dbReference type="KEGG" id="ela:UCREL1_7985"/>
<dbReference type="SUPFAM" id="SSF51735">
    <property type="entry name" value="NAD(P)-binding Rossmann-fold domains"/>
    <property type="match status" value="1"/>
</dbReference>
<dbReference type="InterPro" id="IPR023401">
    <property type="entry name" value="ODC_N"/>
</dbReference>
<dbReference type="OMA" id="VKIVNVH"/>
<dbReference type="PANTHER" id="PTHR13812">
    <property type="entry name" value="KETIMINE REDUCTASE MU-CRYSTALLIN"/>
    <property type="match status" value="1"/>
</dbReference>
<dbReference type="STRING" id="1287681.M7T5F6"/>
<accession>M7T5F6</accession>
<reference evidence="3" key="1">
    <citation type="journal article" date="2013" name="Genome Announc.">
        <title>Draft genome sequence of the grapevine dieback fungus Eutypa lata UCR-EL1.</title>
        <authorList>
            <person name="Blanco-Ulate B."/>
            <person name="Rolshausen P.E."/>
            <person name="Cantu D."/>
        </authorList>
    </citation>
    <scope>NUCLEOTIDE SEQUENCE [LARGE SCALE GENOMIC DNA]</scope>
    <source>
        <strain evidence="3">UCR-EL1</strain>
    </source>
</reference>
<dbReference type="HOGENOM" id="CLU_042088_0_1_1"/>
<evidence type="ECO:0000313" key="2">
    <source>
        <dbReference type="EMBL" id="EMR65051.1"/>
    </source>
</evidence>
<evidence type="ECO:0000256" key="1">
    <source>
        <dbReference type="ARBA" id="ARBA00008903"/>
    </source>
</evidence>
<dbReference type="PANTHER" id="PTHR13812:SF19">
    <property type="entry name" value="KETIMINE REDUCTASE MU-CRYSTALLIN"/>
    <property type="match status" value="1"/>
</dbReference>
<keyword evidence="3" id="KW-1185">Reference proteome</keyword>
<name>M7T5F6_EUTLA</name>
<protein>
    <submittedName>
        <fullName evidence="2">Putative ornithine cyclodeaminase protein</fullName>
    </submittedName>
</protein>
<sequence>MSFTVLSDADIKSLLAALSTAESTALLEVLGQALIQYSCQDEQQYQPHRGVVSRPDGQVSLFMPATTPDSIGVKIVGVSPSKAPASSTPDSKPPPPGLKSALTLCDASGQAFGVLNAAELTAFRTALGSMLLYRYRHATESIVVFGAGKQALWHIRLALLLRGQDIRTITIVNRSSERTTQLIAAVKERKLPAGVSLVVFDAKQPNRDAALEALVANSDVIFCTTPTTTPLFPAAYLASENARRKTRYIAAIGSYRLDMQEVDPEFLRLVVDPSSTLSGSAYQGGIVVVDSRGGCLQEAGELVKAEVSPDKMAEVGHLLHVKKTVGSAELDAWLQNGLVVYKSVGVGVMDIAIGRQLLELAKSKNRGVSAEF</sequence>
<dbReference type="EMBL" id="KB706950">
    <property type="protein sequence ID" value="EMR65051.1"/>
    <property type="molecule type" value="Genomic_DNA"/>
</dbReference>
<dbReference type="eggNOG" id="KOG3007">
    <property type="taxonomic scope" value="Eukaryota"/>
</dbReference>
<dbReference type="OrthoDB" id="41492at2759"/>
<organism evidence="2 3">
    <name type="scientific">Eutypa lata (strain UCR-EL1)</name>
    <name type="common">Grapevine dieback disease fungus</name>
    <name type="synonym">Eutypa armeniacae</name>
    <dbReference type="NCBI Taxonomy" id="1287681"/>
    <lineage>
        <taxon>Eukaryota</taxon>
        <taxon>Fungi</taxon>
        <taxon>Dikarya</taxon>
        <taxon>Ascomycota</taxon>
        <taxon>Pezizomycotina</taxon>
        <taxon>Sordariomycetes</taxon>
        <taxon>Xylariomycetidae</taxon>
        <taxon>Xylariales</taxon>
        <taxon>Diatrypaceae</taxon>
        <taxon>Eutypa</taxon>
    </lineage>
</organism>
<dbReference type="Pfam" id="PF02423">
    <property type="entry name" value="OCD_Mu_crystall"/>
    <property type="match status" value="1"/>
</dbReference>
<proteinExistence type="inferred from homology"/>
<dbReference type="Gene3D" id="3.30.1780.10">
    <property type="entry name" value="ornithine cyclodeaminase, domain 1"/>
    <property type="match status" value="1"/>
</dbReference>
<gene>
    <name evidence="2" type="ORF">UCREL1_7985</name>
</gene>
<dbReference type="Proteomes" id="UP000012174">
    <property type="component" value="Unassembled WGS sequence"/>
</dbReference>
<dbReference type="AlphaFoldDB" id="M7T5F6"/>
<dbReference type="GO" id="GO:0005737">
    <property type="term" value="C:cytoplasm"/>
    <property type="evidence" value="ECO:0007669"/>
    <property type="project" value="TreeGrafter"/>
</dbReference>
<evidence type="ECO:0000313" key="3">
    <source>
        <dbReference type="Proteomes" id="UP000012174"/>
    </source>
</evidence>
<dbReference type="InterPro" id="IPR036291">
    <property type="entry name" value="NAD(P)-bd_dom_sf"/>
</dbReference>